<dbReference type="CDD" id="cd02901">
    <property type="entry name" value="Macro_Poa1p-like"/>
    <property type="match status" value="1"/>
</dbReference>
<dbReference type="SMART" id="SM00506">
    <property type="entry name" value="A1pp"/>
    <property type="match status" value="1"/>
</dbReference>
<gene>
    <name evidence="3" type="ORF">SGA01_52830</name>
</gene>
<evidence type="ECO:0000256" key="1">
    <source>
        <dbReference type="ARBA" id="ARBA00035885"/>
    </source>
</evidence>
<accession>A0A4Y3RRK6</accession>
<dbReference type="PROSITE" id="PS51154">
    <property type="entry name" value="MACRO"/>
    <property type="match status" value="1"/>
</dbReference>
<dbReference type="GO" id="GO:0140291">
    <property type="term" value="P:peptidyl-glutamate ADP-deribosylation"/>
    <property type="evidence" value="ECO:0007669"/>
    <property type="project" value="TreeGrafter"/>
</dbReference>
<feature type="domain" description="Macro" evidence="2">
    <location>
        <begin position="1"/>
        <end position="163"/>
    </location>
</feature>
<dbReference type="EMBL" id="BJMN01000035">
    <property type="protein sequence ID" value="GEB59678.1"/>
    <property type="molecule type" value="Genomic_DNA"/>
</dbReference>
<dbReference type="AlphaFoldDB" id="A0A4Y3RRK6"/>
<dbReference type="InterPro" id="IPR050892">
    <property type="entry name" value="ADP-ribose_metab_enzymes"/>
</dbReference>
<organism evidence="3 4">
    <name type="scientific">Streptomyces gardneri</name>
    <dbReference type="NCBI Taxonomy" id="66892"/>
    <lineage>
        <taxon>Bacteria</taxon>
        <taxon>Bacillati</taxon>
        <taxon>Actinomycetota</taxon>
        <taxon>Actinomycetes</taxon>
        <taxon>Kitasatosporales</taxon>
        <taxon>Streptomycetaceae</taxon>
        <taxon>Streptomyces</taxon>
    </lineage>
</organism>
<reference evidence="3 4" key="1">
    <citation type="submission" date="2019-06" db="EMBL/GenBank/DDBJ databases">
        <title>Whole genome shotgun sequence of Streptomyces gardneri NBRC 12865.</title>
        <authorList>
            <person name="Hosoyama A."/>
            <person name="Uohara A."/>
            <person name="Ohji S."/>
            <person name="Ichikawa N."/>
        </authorList>
    </citation>
    <scope>NUCLEOTIDE SEQUENCE [LARGE SCALE GENOMIC DNA]</scope>
    <source>
        <strain evidence="3 4">NBRC 12865</strain>
    </source>
</reference>
<dbReference type="Proteomes" id="UP000315226">
    <property type="component" value="Unassembled WGS sequence"/>
</dbReference>
<evidence type="ECO:0000313" key="3">
    <source>
        <dbReference type="EMBL" id="GEB59678.1"/>
    </source>
</evidence>
<comment type="caution">
    <text evidence="3">The sequence shown here is derived from an EMBL/GenBank/DDBJ whole genome shotgun (WGS) entry which is preliminary data.</text>
</comment>
<dbReference type="PANTHER" id="PTHR12521">
    <property type="entry name" value="PROTEIN C6ORF130"/>
    <property type="match status" value="1"/>
</dbReference>
<dbReference type="SUPFAM" id="SSF52949">
    <property type="entry name" value="Macro domain-like"/>
    <property type="match status" value="1"/>
</dbReference>
<evidence type="ECO:0000259" key="2">
    <source>
        <dbReference type="PROSITE" id="PS51154"/>
    </source>
</evidence>
<comment type="catalytic activity">
    <reaction evidence="1">
        <text>an N-(ADP-alpha-D-ribosyl)-thymidine in DNA + H2O = a thymidine in DNA + ADP-D-ribose</text>
        <dbReference type="Rhea" id="RHEA:71655"/>
        <dbReference type="Rhea" id="RHEA-COMP:13556"/>
        <dbReference type="Rhea" id="RHEA-COMP:18051"/>
        <dbReference type="ChEBI" id="CHEBI:15377"/>
        <dbReference type="ChEBI" id="CHEBI:57967"/>
        <dbReference type="ChEBI" id="CHEBI:137386"/>
        <dbReference type="ChEBI" id="CHEBI:191199"/>
    </reaction>
    <physiologicalReaction direction="left-to-right" evidence="1">
        <dbReference type="Rhea" id="RHEA:71656"/>
    </physiologicalReaction>
</comment>
<dbReference type="Gene3D" id="3.40.220.10">
    <property type="entry name" value="Leucine Aminopeptidase, subunit E, domain 1"/>
    <property type="match status" value="1"/>
</dbReference>
<proteinExistence type="predicted"/>
<sequence length="163" mass="17746">MIDMNGITYVEGDATAPHGEGVRIIAHVCNDAGHWGRGFVVALTRRWPEPEKAFRQWHRDRAGNDFGLGAAQFVRVEPDLWVANLVGQHDIRTVRNQAVPVRYGAIDAALALLGDKAAELGASVHMPRIGCGLAGGTWDEVGPLVVRRLVDRGIPVTVYDFDA</sequence>
<keyword evidence="4" id="KW-1185">Reference proteome</keyword>
<evidence type="ECO:0000313" key="4">
    <source>
        <dbReference type="Proteomes" id="UP000315226"/>
    </source>
</evidence>
<dbReference type="PANTHER" id="PTHR12521:SF0">
    <property type="entry name" value="ADP-RIBOSE GLYCOHYDROLASE OARD1"/>
    <property type="match status" value="1"/>
</dbReference>
<name>A0A4Y3RRK6_9ACTN</name>
<dbReference type="InterPro" id="IPR043472">
    <property type="entry name" value="Macro_dom-like"/>
</dbReference>
<dbReference type="InterPro" id="IPR002589">
    <property type="entry name" value="Macro_dom"/>
</dbReference>
<protein>
    <submittedName>
        <fullName evidence="3">Appr-1-p processing protein</fullName>
    </submittedName>
</protein>